<comment type="caution">
    <text evidence="2">The sequence shown here is derived from an EMBL/GenBank/DDBJ whole genome shotgun (WGS) entry which is preliminary data.</text>
</comment>
<keyword evidence="3" id="KW-1185">Reference proteome</keyword>
<dbReference type="EMBL" id="JAPHEH010000001">
    <property type="protein sequence ID" value="MDG4476971.1"/>
    <property type="molecule type" value="Genomic_DNA"/>
</dbReference>
<dbReference type="Proteomes" id="UP001154240">
    <property type="component" value="Unassembled WGS sequence"/>
</dbReference>
<dbReference type="InterPro" id="IPR029063">
    <property type="entry name" value="SAM-dependent_MTases_sf"/>
</dbReference>
<dbReference type="GO" id="GO:0005737">
    <property type="term" value="C:cytoplasm"/>
    <property type="evidence" value="ECO:0007669"/>
    <property type="project" value="TreeGrafter"/>
</dbReference>
<protein>
    <submittedName>
        <fullName evidence="2">SAM-dependent methyltransferase</fullName>
    </submittedName>
</protein>
<evidence type="ECO:0000313" key="3">
    <source>
        <dbReference type="Proteomes" id="UP001154240"/>
    </source>
</evidence>
<dbReference type="Gene3D" id="3.40.50.150">
    <property type="entry name" value="Vaccinia Virus protein VP39"/>
    <property type="match status" value="1"/>
</dbReference>
<accession>A0A9X4MGT3</accession>
<dbReference type="RefSeq" id="WP_307633936.1">
    <property type="nucleotide sequence ID" value="NZ_JAPHEH010000001.1"/>
</dbReference>
<proteinExistence type="predicted"/>
<reference evidence="2" key="2">
    <citation type="submission" date="2022-10" db="EMBL/GenBank/DDBJ databases">
        <authorList>
            <person name="Aronson H.S."/>
        </authorList>
    </citation>
    <scope>NUCLEOTIDE SEQUENCE</scope>
    <source>
        <strain evidence="2">RS19-109</strain>
    </source>
</reference>
<organism evidence="2 3">
    <name type="scientific">Thiovibrio frasassiensis</name>
    <dbReference type="NCBI Taxonomy" id="2984131"/>
    <lineage>
        <taxon>Bacteria</taxon>
        <taxon>Pseudomonadati</taxon>
        <taxon>Thermodesulfobacteriota</taxon>
        <taxon>Desulfobulbia</taxon>
        <taxon>Desulfobulbales</taxon>
        <taxon>Thiovibrionaceae</taxon>
        <taxon>Thiovibrio</taxon>
    </lineage>
</organism>
<gene>
    <name evidence="2" type="ORF">OLX77_12485</name>
</gene>
<reference evidence="2" key="1">
    <citation type="journal article" date="2022" name="bioRxiv">
        <title>Thiovibrio frasassiensisgen. nov., sp. nov., an autotrophic, elemental sulfur disproportionating bacterium isolated from sulfidic karst sediment, and proposal of Thiovibrionaceae fam. nov.</title>
        <authorList>
            <person name="Aronson H."/>
            <person name="Thomas C."/>
            <person name="Bhattacharyya M."/>
            <person name="Eckstein S."/>
            <person name="Jensen S."/>
            <person name="Barco R."/>
            <person name="Macalady J."/>
            <person name="Amend J."/>
        </authorList>
    </citation>
    <scope>NUCLEOTIDE SEQUENCE</scope>
    <source>
        <strain evidence="2">RS19-109</strain>
    </source>
</reference>
<dbReference type="AlphaFoldDB" id="A0A9X4MGT3"/>
<keyword evidence="2" id="KW-0808">Transferase</keyword>
<feature type="domain" description="Methyltransferase" evidence="1">
    <location>
        <begin position="169"/>
        <end position="306"/>
    </location>
</feature>
<dbReference type="PANTHER" id="PTHR13369">
    <property type="match status" value="1"/>
</dbReference>
<evidence type="ECO:0000259" key="1">
    <source>
        <dbReference type="Pfam" id="PF13679"/>
    </source>
</evidence>
<name>A0A9X4MGT3_9BACT</name>
<dbReference type="SUPFAM" id="SSF53335">
    <property type="entry name" value="S-adenosyl-L-methionine-dependent methyltransferases"/>
    <property type="match status" value="1"/>
</dbReference>
<dbReference type="PANTHER" id="PTHR13369:SF3">
    <property type="entry name" value="METHYLTRANSFERASE DOMAIN-CONTAINING PROTEIN"/>
    <property type="match status" value="1"/>
</dbReference>
<dbReference type="InterPro" id="IPR025714">
    <property type="entry name" value="Methyltranfer_dom"/>
</dbReference>
<dbReference type="GO" id="GO:0032259">
    <property type="term" value="P:methylation"/>
    <property type="evidence" value="ECO:0007669"/>
    <property type="project" value="UniProtKB-KW"/>
</dbReference>
<dbReference type="CDD" id="cd02440">
    <property type="entry name" value="AdoMet_MTases"/>
    <property type="match status" value="1"/>
</dbReference>
<dbReference type="GO" id="GO:0008168">
    <property type="term" value="F:methyltransferase activity"/>
    <property type="evidence" value="ECO:0007669"/>
    <property type="project" value="UniProtKB-KW"/>
</dbReference>
<sequence length="409" mass="46051">MTEITETETVPKERDNQRELFFSLLEDCLSHNTFVKMVLGKYHGAEPGLERLFVRRLTLKEGECLSFLYRYQSKDITKNLPIPAGIATLRDLFATSFNNLHLQTVSEDIQLSINKKGKCTLQQGKASGRSVPLQEHDREKERFLELTSPFLRELGVTNQQHQLLPSMARKWKQINKFIEVLDHAIVAAKLKEKKRLRVVDFGSGKGYLTFAMEEYLRAGLGLKPSVTGVELREDLVNLCSKAARKLKLDDLSFAQGDIRSFPPESIDIIIALHACDMATDYAIHLGVRSGASIIMCAPCCHKQIRPQMTSPPLLKPMLKHGIHLGQEAEMVTDSLRALLLEASGYETQIFEFVSLEHTSKNKMILGVKTGDVSKQAERLEQIREIKAFYGIREHCLESLLMAEGLGQGG</sequence>
<keyword evidence="2" id="KW-0489">Methyltransferase</keyword>
<dbReference type="Pfam" id="PF13679">
    <property type="entry name" value="Methyltransf_32"/>
    <property type="match status" value="1"/>
</dbReference>
<evidence type="ECO:0000313" key="2">
    <source>
        <dbReference type="EMBL" id="MDG4476971.1"/>
    </source>
</evidence>